<keyword evidence="2" id="KW-1185">Reference proteome</keyword>
<dbReference type="RefSeq" id="WP_203006520.1">
    <property type="nucleotide sequence ID" value="NZ_JADWYU010000377.1"/>
</dbReference>
<name>A0A937UQC7_9ACTN</name>
<evidence type="ECO:0000313" key="1">
    <source>
        <dbReference type="EMBL" id="MBL7626536.1"/>
    </source>
</evidence>
<proteinExistence type="predicted"/>
<dbReference type="PANTHER" id="PTHR46082:SF6">
    <property type="entry name" value="AAA+ ATPASE DOMAIN-CONTAINING PROTEIN-RELATED"/>
    <property type="match status" value="1"/>
</dbReference>
<sequence length="158" mass="17563">MDKALPADGGNHPDALLAKIRRANDLDRQGRIQAARVLYEDVLTRSREHLDEDQFRDRATAAALNLQGVLRRQGDSAAAVALLEDLLARLWRAVGDDNVESLIAEHNLAVIVRAGGNLPRARELAAASLQRRRRVFGDDHQHTASSRQFLEETIAWDS</sequence>
<dbReference type="InterPro" id="IPR011990">
    <property type="entry name" value="TPR-like_helical_dom_sf"/>
</dbReference>
<evidence type="ECO:0000313" key="2">
    <source>
        <dbReference type="Proteomes" id="UP000604475"/>
    </source>
</evidence>
<dbReference type="SUPFAM" id="SSF48452">
    <property type="entry name" value="TPR-like"/>
    <property type="match status" value="1"/>
</dbReference>
<dbReference type="Pfam" id="PF13374">
    <property type="entry name" value="TPR_10"/>
    <property type="match status" value="2"/>
</dbReference>
<dbReference type="EMBL" id="JAEACQ010000141">
    <property type="protein sequence ID" value="MBL7626536.1"/>
    <property type="molecule type" value="Genomic_DNA"/>
</dbReference>
<reference evidence="1" key="1">
    <citation type="submission" date="2020-12" db="EMBL/GenBank/DDBJ databases">
        <title>Genomic characterization of non-nitrogen-fixing Frankia strains.</title>
        <authorList>
            <person name="Carlos-Shanley C."/>
            <person name="Guerra T."/>
            <person name="Hahn D."/>
        </authorList>
    </citation>
    <scope>NUCLEOTIDE SEQUENCE</scope>
    <source>
        <strain evidence="1">CN6</strain>
    </source>
</reference>
<accession>A0A937UQC7</accession>
<dbReference type="Proteomes" id="UP000604475">
    <property type="component" value="Unassembled WGS sequence"/>
</dbReference>
<gene>
    <name evidence="1" type="ORF">I7412_04985</name>
</gene>
<organism evidence="1 2">
    <name type="scientific">Frankia nepalensis</name>
    <dbReference type="NCBI Taxonomy" id="1836974"/>
    <lineage>
        <taxon>Bacteria</taxon>
        <taxon>Bacillati</taxon>
        <taxon>Actinomycetota</taxon>
        <taxon>Actinomycetes</taxon>
        <taxon>Frankiales</taxon>
        <taxon>Frankiaceae</taxon>
        <taxon>Frankia</taxon>
    </lineage>
</organism>
<dbReference type="PANTHER" id="PTHR46082">
    <property type="entry name" value="ATP/GTP-BINDING PROTEIN-RELATED"/>
    <property type="match status" value="1"/>
</dbReference>
<dbReference type="AlphaFoldDB" id="A0A937UQC7"/>
<dbReference type="Gene3D" id="1.25.40.10">
    <property type="entry name" value="Tetratricopeptide repeat domain"/>
    <property type="match status" value="1"/>
</dbReference>
<protein>
    <submittedName>
        <fullName evidence="1">Tetratricopeptide repeat protein</fullName>
    </submittedName>
</protein>
<dbReference type="InterPro" id="IPR053137">
    <property type="entry name" value="NLR-like"/>
</dbReference>
<comment type="caution">
    <text evidence="1">The sequence shown here is derived from an EMBL/GenBank/DDBJ whole genome shotgun (WGS) entry which is preliminary data.</text>
</comment>